<proteinExistence type="predicted"/>
<evidence type="ECO:0000256" key="1">
    <source>
        <dbReference type="SAM" id="MobiDB-lite"/>
    </source>
</evidence>
<accession>A0A7G9YEH8</accession>
<reference evidence="2" key="1">
    <citation type="submission" date="2020-06" db="EMBL/GenBank/DDBJ databases">
        <title>Unique genomic features of the anaerobic methanotrophic archaea.</title>
        <authorList>
            <person name="Chadwick G.L."/>
            <person name="Skennerton C.T."/>
            <person name="Laso-Perez R."/>
            <person name="Leu A.O."/>
            <person name="Speth D.R."/>
            <person name="Yu H."/>
            <person name="Morgan-Lang C."/>
            <person name="Hatzenpichler R."/>
            <person name="Goudeau D."/>
            <person name="Malmstrom R."/>
            <person name="Brazelton W.J."/>
            <person name="Woyke T."/>
            <person name="Hallam S.J."/>
            <person name="Tyson G.W."/>
            <person name="Wegener G."/>
            <person name="Boetius A."/>
            <person name="Orphan V."/>
        </authorList>
    </citation>
    <scope>NUCLEOTIDE SEQUENCE</scope>
</reference>
<name>A0A7G9YEH8_9EURY</name>
<dbReference type="EMBL" id="MT631189">
    <property type="protein sequence ID" value="QNO46412.1"/>
    <property type="molecule type" value="Genomic_DNA"/>
</dbReference>
<feature type="region of interest" description="Disordered" evidence="1">
    <location>
        <begin position="51"/>
        <end position="89"/>
    </location>
</feature>
<gene>
    <name evidence="2" type="ORF">NIBJONLA_00029</name>
</gene>
<dbReference type="AlphaFoldDB" id="A0A7G9YEH8"/>
<protein>
    <submittedName>
        <fullName evidence="2">Uncharacterized protein</fullName>
    </submittedName>
</protein>
<feature type="region of interest" description="Disordered" evidence="1">
    <location>
        <begin position="1"/>
        <end position="38"/>
    </location>
</feature>
<evidence type="ECO:0000313" key="2">
    <source>
        <dbReference type="EMBL" id="QNO46412.1"/>
    </source>
</evidence>
<organism evidence="2">
    <name type="scientific">Candidatus Methanogaster sp. ANME-2c ERB4</name>
    <dbReference type="NCBI Taxonomy" id="2759911"/>
    <lineage>
        <taxon>Archaea</taxon>
        <taxon>Methanobacteriati</taxon>
        <taxon>Methanobacteriota</taxon>
        <taxon>Stenosarchaea group</taxon>
        <taxon>Methanomicrobia</taxon>
        <taxon>Methanosarcinales</taxon>
        <taxon>ANME-2 cluster</taxon>
        <taxon>Candidatus Methanogasteraceae</taxon>
        <taxon>Candidatus Methanogaster</taxon>
    </lineage>
</organism>
<sequence length="149" mass="16315">MSGGKSSQKLVGVTTATPANRLDGTSPAHSRPPPVHTRICPPHPVCTYTTPPGGASAHAMSQMPPPPGSPAVSTHRMNGRRGDEEPTHRKFYNETDVIKSMESMPEKRIVLTIDPNELKEGVCKIYPSKDERFAVCLEDEKIKIFPIEE</sequence>
<feature type="compositionally biased region" description="Basic and acidic residues" evidence="1">
    <location>
        <begin position="80"/>
        <end position="89"/>
    </location>
</feature>
<feature type="compositionally biased region" description="Polar residues" evidence="1">
    <location>
        <begin position="1"/>
        <end position="18"/>
    </location>
</feature>